<organism evidence="3 4">
    <name type="scientific">Serendipita vermifera MAFF 305830</name>
    <dbReference type="NCBI Taxonomy" id="933852"/>
    <lineage>
        <taxon>Eukaryota</taxon>
        <taxon>Fungi</taxon>
        <taxon>Dikarya</taxon>
        <taxon>Basidiomycota</taxon>
        <taxon>Agaricomycotina</taxon>
        <taxon>Agaricomycetes</taxon>
        <taxon>Sebacinales</taxon>
        <taxon>Serendipitaceae</taxon>
        <taxon>Serendipita</taxon>
    </lineage>
</organism>
<reference evidence="4" key="2">
    <citation type="submission" date="2015-01" db="EMBL/GenBank/DDBJ databases">
        <title>Evolutionary Origins and Diversification of the Mycorrhizal Mutualists.</title>
        <authorList>
            <consortium name="DOE Joint Genome Institute"/>
            <consortium name="Mycorrhizal Genomics Consortium"/>
            <person name="Kohler A."/>
            <person name="Kuo A."/>
            <person name="Nagy L.G."/>
            <person name="Floudas D."/>
            <person name="Copeland A."/>
            <person name="Barry K.W."/>
            <person name="Cichocki N."/>
            <person name="Veneault-Fourrey C."/>
            <person name="LaButti K."/>
            <person name="Lindquist E.A."/>
            <person name="Lipzen A."/>
            <person name="Lundell T."/>
            <person name="Morin E."/>
            <person name="Murat C."/>
            <person name="Riley R."/>
            <person name="Ohm R."/>
            <person name="Sun H."/>
            <person name="Tunlid A."/>
            <person name="Henrissat B."/>
            <person name="Grigoriev I.V."/>
            <person name="Hibbett D.S."/>
            <person name="Martin F."/>
        </authorList>
    </citation>
    <scope>NUCLEOTIDE SEQUENCE [LARGE SCALE GENOMIC DNA]</scope>
    <source>
        <strain evidence="4">MAFF 305830</strain>
    </source>
</reference>
<dbReference type="EMBL" id="KN824318">
    <property type="protein sequence ID" value="KIM25032.1"/>
    <property type="molecule type" value="Genomic_DNA"/>
</dbReference>
<dbReference type="STRING" id="933852.A0A0C2X6W3"/>
<evidence type="ECO:0000259" key="2">
    <source>
        <dbReference type="PROSITE" id="PS51673"/>
    </source>
</evidence>
<gene>
    <name evidence="3" type="ORF">M408DRAFT_331495</name>
</gene>
<dbReference type="InterPro" id="IPR039228">
    <property type="entry name" value="SZRD1"/>
</dbReference>
<evidence type="ECO:0000256" key="1">
    <source>
        <dbReference type="SAM" id="MobiDB-lite"/>
    </source>
</evidence>
<reference evidence="3 4" key="1">
    <citation type="submission" date="2014-04" db="EMBL/GenBank/DDBJ databases">
        <authorList>
            <consortium name="DOE Joint Genome Institute"/>
            <person name="Kuo A."/>
            <person name="Zuccaro A."/>
            <person name="Kohler A."/>
            <person name="Nagy L.G."/>
            <person name="Floudas D."/>
            <person name="Copeland A."/>
            <person name="Barry K.W."/>
            <person name="Cichocki N."/>
            <person name="Veneault-Fourrey C."/>
            <person name="LaButti K."/>
            <person name="Lindquist E.A."/>
            <person name="Lipzen A."/>
            <person name="Lundell T."/>
            <person name="Morin E."/>
            <person name="Murat C."/>
            <person name="Sun H."/>
            <person name="Tunlid A."/>
            <person name="Henrissat B."/>
            <person name="Grigoriev I.V."/>
            <person name="Hibbett D.S."/>
            <person name="Martin F."/>
            <person name="Nordberg H.P."/>
            <person name="Cantor M.N."/>
            <person name="Hua S.X."/>
        </authorList>
    </citation>
    <scope>NUCLEOTIDE SEQUENCE [LARGE SCALE GENOMIC DNA]</scope>
    <source>
        <strain evidence="3 4">MAFF 305830</strain>
    </source>
</reference>
<dbReference type="AlphaFoldDB" id="A0A0C2X6W3"/>
<evidence type="ECO:0000313" key="4">
    <source>
        <dbReference type="Proteomes" id="UP000054097"/>
    </source>
</evidence>
<keyword evidence="4" id="KW-1185">Reference proteome</keyword>
<dbReference type="Pfam" id="PF12752">
    <property type="entry name" value="SUZ"/>
    <property type="match status" value="1"/>
</dbReference>
<evidence type="ECO:0000313" key="3">
    <source>
        <dbReference type="EMBL" id="KIM25032.1"/>
    </source>
</evidence>
<accession>A0A0C2X6W3</accession>
<feature type="region of interest" description="Disordered" evidence="1">
    <location>
        <begin position="1"/>
        <end position="218"/>
    </location>
</feature>
<dbReference type="Proteomes" id="UP000054097">
    <property type="component" value="Unassembled WGS sequence"/>
</dbReference>
<protein>
    <recommendedName>
        <fullName evidence="2">SUZ domain-containing protein</fullName>
    </recommendedName>
</protein>
<dbReference type="PANTHER" id="PTHR31796">
    <property type="entry name" value="SUZ DOMAIN-CONTAINING PROTEIN 1"/>
    <property type="match status" value="1"/>
</dbReference>
<feature type="compositionally biased region" description="Basic and acidic residues" evidence="1">
    <location>
        <begin position="198"/>
        <end position="209"/>
    </location>
</feature>
<name>A0A0C2X6W3_SERVB</name>
<dbReference type="PANTHER" id="PTHR31796:SF2">
    <property type="entry name" value="SUZ DOMAIN-CONTAINING PROTEIN 1"/>
    <property type="match status" value="1"/>
</dbReference>
<feature type="compositionally biased region" description="Polar residues" evidence="1">
    <location>
        <begin position="106"/>
        <end position="120"/>
    </location>
</feature>
<proteinExistence type="predicted"/>
<dbReference type="OrthoDB" id="5373615at2759"/>
<feature type="compositionally biased region" description="Basic and acidic residues" evidence="1">
    <location>
        <begin position="121"/>
        <end position="136"/>
    </location>
</feature>
<feature type="domain" description="SUZ" evidence="2">
    <location>
        <begin position="63"/>
        <end position="141"/>
    </location>
</feature>
<dbReference type="HOGENOM" id="CLU_1256475_0_0_1"/>
<dbReference type="PROSITE" id="PS51673">
    <property type="entry name" value="SUZ"/>
    <property type="match status" value="1"/>
</dbReference>
<sequence>MSTKVPDAWDDDEHDDFPPLSAAVKPKKEKIRDTWDDGEEEDKAVVNSAGKQDATRRILSKQTTPPVILKPQAVAPYNGGSAGSSFPPELSFEPAVRILKRPKATGPQSSSSSLASNDRQTLQEREEKYRQARERIFGSPSPSPSMSSTPNLESSQMDGTPNEGRLVEEQVQRRPSPAVPASFARPIREPLGPGSHSAFERKPVPERRSPLPSSNASS</sequence>
<dbReference type="InterPro" id="IPR024771">
    <property type="entry name" value="SUZ"/>
</dbReference>